<dbReference type="PATRIC" id="fig|1352936.5.peg.2388"/>
<proteinExistence type="predicted"/>
<feature type="domain" description="Carrier" evidence="1">
    <location>
        <begin position="21"/>
        <end position="68"/>
    </location>
</feature>
<dbReference type="Gene3D" id="1.10.1200.10">
    <property type="entry name" value="ACP-like"/>
    <property type="match status" value="1"/>
</dbReference>
<dbReference type="AlphaFoldDB" id="V6KPX9"/>
<protein>
    <recommendedName>
        <fullName evidence="1">Carrier domain-containing protein</fullName>
    </recommendedName>
</protein>
<keyword evidence="3" id="KW-1185">Reference proteome</keyword>
<organism evidence="2 3">
    <name type="scientific">Streptomyces roseochromogenus subsp. oscitans DS 12.976</name>
    <dbReference type="NCBI Taxonomy" id="1352936"/>
    <lineage>
        <taxon>Bacteria</taxon>
        <taxon>Bacillati</taxon>
        <taxon>Actinomycetota</taxon>
        <taxon>Actinomycetes</taxon>
        <taxon>Kitasatosporales</taxon>
        <taxon>Streptomycetaceae</taxon>
        <taxon>Streptomyces</taxon>
    </lineage>
</organism>
<comment type="caution">
    <text evidence="2">The sequence shown here is derived from an EMBL/GenBank/DDBJ whole genome shotgun (WGS) entry which is preliminary data.</text>
</comment>
<dbReference type="STRING" id="1352936.M878_11250"/>
<evidence type="ECO:0000313" key="2">
    <source>
        <dbReference type="EMBL" id="EST34210.1"/>
    </source>
</evidence>
<dbReference type="Pfam" id="PF00550">
    <property type="entry name" value="PP-binding"/>
    <property type="match status" value="1"/>
</dbReference>
<dbReference type="RefSeq" id="WP_023546225.1">
    <property type="nucleotide sequence ID" value="NZ_CM002285.1"/>
</dbReference>
<reference evidence="2 3" key="1">
    <citation type="journal article" date="2014" name="Genome Announc.">
        <title>Draft Genome Sequence of Streptomyces roseochromogenes subsp. oscitans DS 12.976, Producer of the Aminocoumarin Antibiotic Clorobiocin.</title>
        <authorList>
            <person name="Ruckert C."/>
            <person name="Kalinowski J."/>
            <person name="Heide L."/>
            <person name="Apel A.K."/>
        </authorList>
    </citation>
    <scope>NUCLEOTIDE SEQUENCE [LARGE SCALE GENOMIC DNA]</scope>
    <source>
        <strain evidence="2 3">DS 12.976</strain>
    </source>
</reference>
<dbReference type="Proteomes" id="UP000017984">
    <property type="component" value="Chromosome"/>
</dbReference>
<dbReference type="InterPro" id="IPR036736">
    <property type="entry name" value="ACP-like_sf"/>
</dbReference>
<accession>V6KPX9</accession>
<dbReference type="HOGENOM" id="CLU_2588325_0_0_11"/>
<sequence length="80" mass="8525">MTKARELVGLCIANPELLDGLEEGADLRDAGLNSGEFVLIALRIEEEIDRPLEDEEMDTLSTLADIEAILSAAPSAQGQG</sequence>
<dbReference type="SUPFAM" id="SSF47336">
    <property type="entry name" value="ACP-like"/>
    <property type="match status" value="1"/>
</dbReference>
<name>V6KPX9_STRRC</name>
<gene>
    <name evidence="2" type="ORF">M878_11250</name>
</gene>
<evidence type="ECO:0000259" key="1">
    <source>
        <dbReference type="Pfam" id="PF00550"/>
    </source>
</evidence>
<evidence type="ECO:0000313" key="3">
    <source>
        <dbReference type="Proteomes" id="UP000017984"/>
    </source>
</evidence>
<dbReference type="InterPro" id="IPR009081">
    <property type="entry name" value="PP-bd_ACP"/>
</dbReference>
<dbReference type="EMBL" id="AWQX01000085">
    <property type="protein sequence ID" value="EST34210.1"/>
    <property type="molecule type" value="Genomic_DNA"/>
</dbReference>